<evidence type="ECO:0000313" key="5">
    <source>
        <dbReference type="Proteomes" id="UP000278807"/>
    </source>
</evidence>
<sequence length="675" mass="77821">MLKSIPGTLRYCYDKDNLLNRRNRPLAKSDVKAVFRKILQPTRFKLSELTDEPVIGELLDRIITLSSKWRRYIDRKATFYNGQGSVDHISVHAFLLCHIRRCLPSNCFLEKSNANAFKLYILFYSNFVPTHLRYFISMPIDGRISISSLCRRFKAPQGLQSSGCLRVYYYLLVVLLFTHLVPALLQSVFRCVYCHKRRGAIRYYSFEKWKAIQTVQKDDFISQGILKECPAKLIKEHSLPVCRSCLVLKPSGKLRLISIPTTFNTRFKQAGGLVEFIRILHDQVPFTFRPSLPNVSLSFKALNNFRCLFPTNQTIYAVIIVLRDMIRLSFFHFRQSTSQGHRSQGNISSPSSPISLITTSSGYENCLYFKEIQCPSPHLGGRCYQQTKGIPQGSCISTDLSNLFLAFIDRRSSLAGYFWDAEKRTSSNTNAPEAAILRFHDDYLLVATSKERLLDIRSGLIDNLNSFGLKSNTSKENIVTDGVGLEYVEWLGLEITPRLNLLFPKVTTDKLVFERFGGYPLSWKKCLFRIKSFLQTSLLIKLVIKQADFKSNSSLAEENARRIGSQFGYILLTYIWSCPERQKFLTSFKHCRYLAKIVLCRLAMIFKDTPLLSLARENLIQVLRRRRNNFKTLLRCVYRPWIVLSIIRENTSCKKILSQYSNSIRTRNHVPSGDE</sequence>
<dbReference type="EC" id="2.7.7.49" evidence="1"/>
<dbReference type="PANTHER" id="PTHR12066">
    <property type="entry name" value="TELOMERASE REVERSE TRANSCRIPTASE"/>
    <property type="match status" value="1"/>
</dbReference>
<dbReference type="Pfam" id="PF00078">
    <property type="entry name" value="RVT_1"/>
    <property type="match status" value="1"/>
</dbReference>
<dbReference type="STRING" id="102285.A0A0R3TXC2"/>
<dbReference type="PANTHER" id="PTHR12066:SF0">
    <property type="entry name" value="TELOMERASE REVERSE TRANSCRIPTASE"/>
    <property type="match status" value="1"/>
</dbReference>
<dbReference type="InterPro" id="IPR043502">
    <property type="entry name" value="DNA/RNA_pol_sf"/>
</dbReference>
<keyword evidence="1" id="KW-0158">Chromosome</keyword>
<evidence type="ECO:0000256" key="2">
    <source>
        <dbReference type="SAM" id="Phobius"/>
    </source>
</evidence>
<protein>
    <recommendedName>
        <fullName evidence="1">Telomerase reverse transcriptase</fullName>
        <ecNumber evidence="1">2.7.7.49</ecNumber>
    </recommendedName>
    <alternativeName>
        <fullName evidence="1">Telomerase catalytic subunit</fullName>
    </alternativeName>
</protein>
<dbReference type="AlphaFoldDB" id="A0A0R3TXC2"/>
<keyword evidence="2" id="KW-0812">Transmembrane</keyword>
<keyword evidence="5" id="KW-1185">Reference proteome</keyword>
<comment type="catalytic activity">
    <reaction evidence="1">
        <text>DNA(n) + a 2'-deoxyribonucleoside 5'-triphosphate = DNA(n+1) + diphosphate</text>
        <dbReference type="Rhea" id="RHEA:22508"/>
        <dbReference type="Rhea" id="RHEA-COMP:17339"/>
        <dbReference type="Rhea" id="RHEA-COMP:17340"/>
        <dbReference type="ChEBI" id="CHEBI:33019"/>
        <dbReference type="ChEBI" id="CHEBI:61560"/>
        <dbReference type="ChEBI" id="CHEBI:173112"/>
        <dbReference type="EC" id="2.7.7.49"/>
    </reaction>
</comment>
<dbReference type="GO" id="GO:0000781">
    <property type="term" value="C:chromosome, telomeric region"/>
    <property type="evidence" value="ECO:0007669"/>
    <property type="project" value="UniProtKB-SubCell"/>
</dbReference>
<keyword evidence="1" id="KW-0460">Magnesium</keyword>
<accession>A0A0R3TXC2</accession>
<name>A0A0R3TXC2_RODNA</name>
<feature type="transmembrane region" description="Helical" evidence="2">
    <location>
        <begin position="167"/>
        <end position="189"/>
    </location>
</feature>
<dbReference type="EMBL" id="UZAE01014364">
    <property type="protein sequence ID" value="VDO13262.1"/>
    <property type="molecule type" value="Genomic_DNA"/>
</dbReference>
<feature type="domain" description="Reverse transcriptase" evidence="3">
    <location>
        <begin position="228"/>
        <end position="495"/>
    </location>
</feature>
<evidence type="ECO:0000313" key="4">
    <source>
        <dbReference type="EMBL" id="VDO13262.1"/>
    </source>
</evidence>
<keyword evidence="1" id="KW-0548">Nucleotidyltransferase</keyword>
<evidence type="ECO:0000313" key="6">
    <source>
        <dbReference type="WBParaSite" id="HNAJ_0001251001-mRNA-1"/>
    </source>
</evidence>
<evidence type="ECO:0000259" key="3">
    <source>
        <dbReference type="PROSITE" id="PS50878"/>
    </source>
</evidence>
<dbReference type="OrthoDB" id="6249493at2759"/>
<proteinExistence type="inferred from homology"/>
<comment type="similarity">
    <text evidence="1">Belongs to the reverse transcriptase family. Telomerase subfamily.</text>
</comment>
<keyword evidence="1" id="KW-0695">RNA-directed DNA polymerase</keyword>
<dbReference type="InterPro" id="IPR000477">
    <property type="entry name" value="RT_dom"/>
</dbReference>
<comment type="function">
    <text evidence="1">Telomerase is a ribonucleoprotein enzyme essential for the replication of chromosome termini in most eukaryotes. It elongates telomeres. It is a reverse transcriptase that adds simple sequence repeats to chromosome ends by copying a template sequence within the RNA component of the enzyme.</text>
</comment>
<dbReference type="PROSITE" id="PS50878">
    <property type="entry name" value="RT_POL"/>
    <property type="match status" value="1"/>
</dbReference>
<reference evidence="4 5" key="2">
    <citation type="submission" date="2018-11" db="EMBL/GenBank/DDBJ databases">
        <authorList>
            <consortium name="Pathogen Informatics"/>
        </authorList>
    </citation>
    <scope>NUCLEOTIDE SEQUENCE [LARGE SCALE GENOMIC DNA]</scope>
</reference>
<dbReference type="GO" id="GO:0046872">
    <property type="term" value="F:metal ion binding"/>
    <property type="evidence" value="ECO:0007669"/>
    <property type="project" value="UniProtKB-KW"/>
</dbReference>
<dbReference type="GO" id="GO:0007004">
    <property type="term" value="P:telomere maintenance via telomerase"/>
    <property type="evidence" value="ECO:0007669"/>
    <property type="project" value="TreeGrafter"/>
</dbReference>
<dbReference type="Proteomes" id="UP000278807">
    <property type="component" value="Unassembled WGS sequence"/>
</dbReference>
<dbReference type="GO" id="GO:0000333">
    <property type="term" value="C:telomerase catalytic core complex"/>
    <property type="evidence" value="ECO:0007669"/>
    <property type="project" value="TreeGrafter"/>
</dbReference>
<keyword evidence="1" id="KW-0479">Metal-binding</keyword>
<dbReference type="GO" id="GO:0003720">
    <property type="term" value="F:telomerase activity"/>
    <property type="evidence" value="ECO:0007669"/>
    <property type="project" value="InterPro"/>
</dbReference>
<keyword evidence="2" id="KW-1133">Transmembrane helix</keyword>
<keyword evidence="1" id="KW-0539">Nucleus</keyword>
<dbReference type="GO" id="GO:0042162">
    <property type="term" value="F:telomeric DNA binding"/>
    <property type="evidence" value="ECO:0007669"/>
    <property type="project" value="TreeGrafter"/>
</dbReference>
<dbReference type="InterPro" id="IPR003545">
    <property type="entry name" value="Telomerase_RT"/>
</dbReference>
<gene>
    <name evidence="4" type="ORF">HNAJ_LOCUS12495</name>
</gene>
<reference evidence="6" key="1">
    <citation type="submission" date="2017-02" db="UniProtKB">
        <authorList>
            <consortium name="WormBaseParasite"/>
        </authorList>
    </citation>
    <scope>IDENTIFICATION</scope>
</reference>
<comment type="subcellular location">
    <subcellularLocation>
        <location evidence="1">Nucleus</location>
    </subcellularLocation>
    <subcellularLocation>
        <location evidence="1">Chromosome</location>
        <location evidence="1">Telomere</location>
    </subcellularLocation>
</comment>
<dbReference type="SUPFAM" id="SSF56672">
    <property type="entry name" value="DNA/RNA polymerases"/>
    <property type="match status" value="1"/>
</dbReference>
<evidence type="ECO:0000256" key="1">
    <source>
        <dbReference type="RuleBase" id="RU365061"/>
    </source>
</evidence>
<dbReference type="WBParaSite" id="HNAJ_0001251001-mRNA-1">
    <property type="protein sequence ID" value="HNAJ_0001251001-mRNA-1"/>
    <property type="gene ID" value="HNAJ_0001251001"/>
</dbReference>
<organism evidence="6">
    <name type="scientific">Rodentolepis nana</name>
    <name type="common">Dwarf tapeworm</name>
    <name type="synonym">Hymenolepis nana</name>
    <dbReference type="NCBI Taxonomy" id="102285"/>
    <lineage>
        <taxon>Eukaryota</taxon>
        <taxon>Metazoa</taxon>
        <taxon>Spiralia</taxon>
        <taxon>Lophotrochozoa</taxon>
        <taxon>Platyhelminthes</taxon>
        <taxon>Cestoda</taxon>
        <taxon>Eucestoda</taxon>
        <taxon>Cyclophyllidea</taxon>
        <taxon>Hymenolepididae</taxon>
        <taxon>Rodentolepis</taxon>
    </lineage>
</organism>
<keyword evidence="1" id="KW-0779">Telomere</keyword>
<keyword evidence="2" id="KW-0472">Membrane</keyword>
<dbReference type="GO" id="GO:0070034">
    <property type="term" value="F:telomerase RNA binding"/>
    <property type="evidence" value="ECO:0007669"/>
    <property type="project" value="TreeGrafter"/>
</dbReference>
<keyword evidence="1" id="KW-0808">Transferase</keyword>